<feature type="compositionally biased region" description="Basic and acidic residues" evidence="1">
    <location>
        <begin position="159"/>
        <end position="169"/>
    </location>
</feature>
<feature type="compositionally biased region" description="Acidic residues" evidence="1">
    <location>
        <begin position="109"/>
        <end position="121"/>
    </location>
</feature>
<name>A0AAE2CH13_9LAMI</name>
<proteinExistence type="predicted"/>
<feature type="region of interest" description="Disordered" evidence="1">
    <location>
        <begin position="102"/>
        <end position="121"/>
    </location>
</feature>
<gene>
    <name evidence="2" type="ORF">Salat_2126600</name>
</gene>
<evidence type="ECO:0000256" key="1">
    <source>
        <dbReference type="SAM" id="MobiDB-lite"/>
    </source>
</evidence>
<protein>
    <submittedName>
        <fullName evidence="2">Uncharacterized protein</fullName>
    </submittedName>
</protein>
<dbReference type="AlphaFoldDB" id="A0AAE2CH13"/>
<feature type="region of interest" description="Disordered" evidence="1">
    <location>
        <begin position="126"/>
        <end position="176"/>
    </location>
</feature>
<accession>A0AAE2CH13</accession>
<evidence type="ECO:0000313" key="2">
    <source>
        <dbReference type="EMBL" id="KAK4421760.1"/>
    </source>
</evidence>
<dbReference type="Proteomes" id="UP001293254">
    <property type="component" value="Unassembled WGS sequence"/>
</dbReference>
<evidence type="ECO:0000313" key="3">
    <source>
        <dbReference type="Proteomes" id="UP001293254"/>
    </source>
</evidence>
<dbReference type="EMBL" id="JACGWO010000008">
    <property type="protein sequence ID" value="KAK4421760.1"/>
    <property type="molecule type" value="Genomic_DNA"/>
</dbReference>
<keyword evidence="3" id="KW-1185">Reference proteome</keyword>
<reference evidence="2" key="2">
    <citation type="journal article" date="2024" name="Plant">
        <title>Genomic evolution and insights into agronomic trait innovations of Sesamum species.</title>
        <authorList>
            <person name="Miao H."/>
            <person name="Wang L."/>
            <person name="Qu L."/>
            <person name="Liu H."/>
            <person name="Sun Y."/>
            <person name="Le M."/>
            <person name="Wang Q."/>
            <person name="Wei S."/>
            <person name="Zheng Y."/>
            <person name="Lin W."/>
            <person name="Duan Y."/>
            <person name="Cao H."/>
            <person name="Xiong S."/>
            <person name="Wang X."/>
            <person name="Wei L."/>
            <person name="Li C."/>
            <person name="Ma Q."/>
            <person name="Ju M."/>
            <person name="Zhao R."/>
            <person name="Li G."/>
            <person name="Mu C."/>
            <person name="Tian Q."/>
            <person name="Mei H."/>
            <person name="Zhang T."/>
            <person name="Gao T."/>
            <person name="Zhang H."/>
        </authorList>
    </citation>
    <scope>NUCLEOTIDE SEQUENCE</scope>
    <source>
        <strain evidence="2">3651</strain>
    </source>
</reference>
<sequence>MEDGRLYNFTMDYLGEKYKLNVNSSGYRYEDLLDDLCDKVLKHVHDIDHLWLLMSYSEKYDPSKRIILGRNDNTISKMFKKYLDTGKIDLCVKSLEDQEYNQLDHTEDDKGDDEADLDSEDSYFVANSAGESDDPQVSCDDEDDDCLDGDGNLSEYESDDHCEPMHSSDEEFGVDP</sequence>
<reference evidence="2" key="1">
    <citation type="submission" date="2020-06" db="EMBL/GenBank/DDBJ databases">
        <authorList>
            <person name="Li T."/>
            <person name="Hu X."/>
            <person name="Zhang T."/>
            <person name="Song X."/>
            <person name="Zhang H."/>
            <person name="Dai N."/>
            <person name="Sheng W."/>
            <person name="Hou X."/>
            <person name="Wei L."/>
        </authorList>
    </citation>
    <scope>NUCLEOTIDE SEQUENCE</scope>
    <source>
        <strain evidence="2">3651</strain>
        <tissue evidence="2">Leaf</tissue>
    </source>
</reference>
<comment type="caution">
    <text evidence="2">The sequence shown here is derived from an EMBL/GenBank/DDBJ whole genome shotgun (WGS) entry which is preliminary data.</text>
</comment>
<organism evidence="2 3">
    <name type="scientific">Sesamum alatum</name>
    <dbReference type="NCBI Taxonomy" id="300844"/>
    <lineage>
        <taxon>Eukaryota</taxon>
        <taxon>Viridiplantae</taxon>
        <taxon>Streptophyta</taxon>
        <taxon>Embryophyta</taxon>
        <taxon>Tracheophyta</taxon>
        <taxon>Spermatophyta</taxon>
        <taxon>Magnoliopsida</taxon>
        <taxon>eudicotyledons</taxon>
        <taxon>Gunneridae</taxon>
        <taxon>Pentapetalae</taxon>
        <taxon>asterids</taxon>
        <taxon>lamiids</taxon>
        <taxon>Lamiales</taxon>
        <taxon>Pedaliaceae</taxon>
        <taxon>Sesamum</taxon>
    </lineage>
</organism>
<feature type="compositionally biased region" description="Acidic residues" evidence="1">
    <location>
        <begin position="131"/>
        <end position="148"/>
    </location>
</feature>